<dbReference type="SUPFAM" id="SSF55008">
    <property type="entry name" value="HMA, heavy metal-associated domain"/>
    <property type="match status" value="1"/>
</dbReference>
<keyword evidence="3" id="KW-1185">Reference proteome</keyword>
<evidence type="ECO:0000259" key="1">
    <source>
        <dbReference type="PROSITE" id="PS50846"/>
    </source>
</evidence>
<dbReference type="Gene3D" id="3.30.70.100">
    <property type="match status" value="1"/>
</dbReference>
<evidence type="ECO:0000313" key="3">
    <source>
        <dbReference type="Proteomes" id="UP000247811"/>
    </source>
</evidence>
<proteinExistence type="predicted"/>
<feature type="domain" description="HMA" evidence="1">
    <location>
        <begin position="1"/>
        <end position="63"/>
    </location>
</feature>
<reference evidence="2 3" key="1">
    <citation type="submission" date="2018-05" db="EMBL/GenBank/DDBJ databases">
        <title>Genomic Encyclopedia of Type Strains, Phase IV (KMG-IV): sequencing the most valuable type-strain genomes for metagenomic binning, comparative biology and taxonomic classification.</title>
        <authorList>
            <person name="Goeker M."/>
        </authorList>
    </citation>
    <scope>NUCLEOTIDE SEQUENCE [LARGE SCALE GENOMIC DNA]</scope>
    <source>
        <strain evidence="2 3">DSM 566</strain>
    </source>
</reference>
<sequence length="65" mass="7022">MLELTLPDMTCGHCKATVEKTVLALDGQAELRFDLPQHRVAIQTRASEAAVRAALTEEGYPPADA</sequence>
<name>A0A318H1C3_9BURK</name>
<dbReference type="Proteomes" id="UP000247811">
    <property type="component" value="Unassembled WGS sequence"/>
</dbReference>
<dbReference type="GO" id="GO:0046872">
    <property type="term" value="F:metal ion binding"/>
    <property type="evidence" value="ECO:0007669"/>
    <property type="project" value="InterPro"/>
</dbReference>
<evidence type="ECO:0000313" key="2">
    <source>
        <dbReference type="EMBL" id="PXW96185.1"/>
    </source>
</evidence>
<dbReference type="CDD" id="cd00371">
    <property type="entry name" value="HMA"/>
    <property type="match status" value="1"/>
</dbReference>
<dbReference type="OrthoDB" id="9813965at2"/>
<dbReference type="Pfam" id="PF00403">
    <property type="entry name" value="HMA"/>
    <property type="match status" value="1"/>
</dbReference>
<dbReference type="InterPro" id="IPR036163">
    <property type="entry name" value="HMA_dom_sf"/>
</dbReference>
<protein>
    <submittedName>
        <fullName evidence="2">Copper chaperone</fullName>
    </submittedName>
</protein>
<organism evidence="2 3">
    <name type="scientific">Sphaerotilus hippei</name>
    <dbReference type="NCBI Taxonomy" id="744406"/>
    <lineage>
        <taxon>Bacteria</taxon>
        <taxon>Pseudomonadati</taxon>
        <taxon>Pseudomonadota</taxon>
        <taxon>Betaproteobacteria</taxon>
        <taxon>Burkholderiales</taxon>
        <taxon>Sphaerotilaceae</taxon>
        <taxon>Sphaerotilus</taxon>
    </lineage>
</organism>
<gene>
    <name evidence="2" type="ORF">C7444_10791</name>
</gene>
<dbReference type="EMBL" id="QJJS01000007">
    <property type="protein sequence ID" value="PXW96185.1"/>
    <property type="molecule type" value="Genomic_DNA"/>
</dbReference>
<comment type="caution">
    <text evidence="2">The sequence shown here is derived from an EMBL/GenBank/DDBJ whole genome shotgun (WGS) entry which is preliminary data.</text>
</comment>
<dbReference type="InterPro" id="IPR006121">
    <property type="entry name" value="HMA_dom"/>
</dbReference>
<dbReference type="AlphaFoldDB" id="A0A318H1C3"/>
<accession>A0A318H1C3</accession>
<dbReference type="PROSITE" id="PS50846">
    <property type="entry name" value="HMA_2"/>
    <property type="match status" value="1"/>
</dbReference>
<dbReference type="RefSeq" id="WP_110400605.1">
    <property type="nucleotide sequence ID" value="NZ_QJJS01000007.1"/>
</dbReference>